<proteinExistence type="predicted"/>
<dbReference type="EMBL" id="PJEX01000388">
    <property type="protein sequence ID" value="TKW50512.1"/>
    <property type="molecule type" value="Genomic_DNA"/>
</dbReference>
<keyword evidence="2" id="KW-1185">Reference proteome</keyword>
<gene>
    <name evidence="1" type="ORF">CTA1_12565</name>
</gene>
<protein>
    <submittedName>
        <fullName evidence="1">Uncharacterized protein</fullName>
    </submittedName>
</protein>
<dbReference type="STRING" id="1306861.A0A4U6X525"/>
<accession>A0A4U6X525</accession>
<sequence length="108" mass="12096">MRPTVLQLIARVSSRVFLAITELCRNEAWFDITKNCTLDGFTARGPTPSIIPPSSTIRPPVPARLPVCAQGVRDSRHRIQLIVDRRYALKAQALAEGRPEPEYLDVTE</sequence>
<name>A0A4U6X525_9PEZI</name>
<evidence type="ECO:0000313" key="2">
    <source>
        <dbReference type="Proteomes" id="UP000310108"/>
    </source>
</evidence>
<dbReference type="AlphaFoldDB" id="A0A4U6X525"/>
<dbReference type="Proteomes" id="UP000310108">
    <property type="component" value="Unassembled WGS sequence"/>
</dbReference>
<evidence type="ECO:0000313" key="1">
    <source>
        <dbReference type="EMBL" id="TKW50512.1"/>
    </source>
</evidence>
<dbReference type="OrthoDB" id="1844152at2759"/>
<organism evidence="1 2">
    <name type="scientific">Colletotrichum tanaceti</name>
    <dbReference type="NCBI Taxonomy" id="1306861"/>
    <lineage>
        <taxon>Eukaryota</taxon>
        <taxon>Fungi</taxon>
        <taxon>Dikarya</taxon>
        <taxon>Ascomycota</taxon>
        <taxon>Pezizomycotina</taxon>
        <taxon>Sordariomycetes</taxon>
        <taxon>Hypocreomycetidae</taxon>
        <taxon>Glomerellales</taxon>
        <taxon>Glomerellaceae</taxon>
        <taxon>Colletotrichum</taxon>
        <taxon>Colletotrichum destructivum species complex</taxon>
    </lineage>
</organism>
<comment type="caution">
    <text evidence="1">The sequence shown here is derived from an EMBL/GenBank/DDBJ whole genome shotgun (WGS) entry which is preliminary data.</text>
</comment>
<reference evidence="1 2" key="1">
    <citation type="journal article" date="2019" name="PLoS ONE">
        <title>Comparative genome analysis indicates high evolutionary potential of pathogenicity genes in Colletotrichum tanaceti.</title>
        <authorList>
            <person name="Lelwala R.V."/>
            <person name="Korhonen P.K."/>
            <person name="Young N.D."/>
            <person name="Scott J.B."/>
            <person name="Ades P.A."/>
            <person name="Gasser R.B."/>
            <person name="Taylor P.W.J."/>
        </authorList>
    </citation>
    <scope>NUCLEOTIDE SEQUENCE [LARGE SCALE GENOMIC DNA]</scope>
    <source>
        <strain evidence="1">BRIP57314</strain>
    </source>
</reference>